<evidence type="ECO:0000313" key="2">
    <source>
        <dbReference type="EMBL" id="PNT53244.1"/>
    </source>
</evidence>
<name>A0A2K2BTY9_POPTR</name>
<keyword evidence="1" id="KW-1133">Transmembrane helix</keyword>
<proteinExistence type="predicted"/>
<accession>A0A2K2BTY9</accession>
<protein>
    <submittedName>
        <fullName evidence="2">Uncharacterized protein</fullName>
    </submittedName>
</protein>
<keyword evidence="3" id="KW-1185">Reference proteome</keyword>
<dbReference type="InParanoid" id="A0A2K2BTY9"/>
<keyword evidence="1" id="KW-0472">Membrane</keyword>
<sequence>MLIVRNMGFPILFLYASVPFNHCLWKCSRVVCLPFLLFIPSWLPALSYVMPLSWLVFSCFYLFHTHHQTK</sequence>
<reference evidence="2 3" key="1">
    <citation type="journal article" date="2006" name="Science">
        <title>The genome of black cottonwood, Populus trichocarpa (Torr. &amp; Gray).</title>
        <authorList>
            <person name="Tuskan G.A."/>
            <person name="Difazio S."/>
            <person name="Jansson S."/>
            <person name="Bohlmann J."/>
            <person name="Grigoriev I."/>
            <person name="Hellsten U."/>
            <person name="Putnam N."/>
            <person name="Ralph S."/>
            <person name="Rombauts S."/>
            <person name="Salamov A."/>
            <person name="Schein J."/>
            <person name="Sterck L."/>
            <person name="Aerts A."/>
            <person name="Bhalerao R.R."/>
            <person name="Bhalerao R.P."/>
            <person name="Blaudez D."/>
            <person name="Boerjan W."/>
            <person name="Brun A."/>
            <person name="Brunner A."/>
            <person name="Busov V."/>
            <person name="Campbell M."/>
            <person name="Carlson J."/>
            <person name="Chalot M."/>
            <person name="Chapman J."/>
            <person name="Chen G.L."/>
            <person name="Cooper D."/>
            <person name="Coutinho P.M."/>
            <person name="Couturier J."/>
            <person name="Covert S."/>
            <person name="Cronk Q."/>
            <person name="Cunningham R."/>
            <person name="Davis J."/>
            <person name="Degroeve S."/>
            <person name="Dejardin A."/>
            <person name="Depamphilis C."/>
            <person name="Detter J."/>
            <person name="Dirks B."/>
            <person name="Dubchak I."/>
            <person name="Duplessis S."/>
            <person name="Ehlting J."/>
            <person name="Ellis B."/>
            <person name="Gendler K."/>
            <person name="Goodstein D."/>
            <person name="Gribskov M."/>
            <person name="Grimwood J."/>
            <person name="Groover A."/>
            <person name="Gunter L."/>
            <person name="Hamberger B."/>
            <person name="Heinze B."/>
            <person name="Helariutta Y."/>
            <person name="Henrissat B."/>
            <person name="Holligan D."/>
            <person name="Holt R."/>
            <person name="Huang W."/>
            <person name="Islam-Faridi N."/>
            <person name="Jones S."/>
            <person name="Jones-Rhoades M."/>
            <person name="Jorgensen R."/>
            <person name="Joshi C."/>
            <person name="Kangasjarvi J."/>
            <person name="Karlsson J."/>
            <person name="Kelleher C."/>
            <person name="Kirkpatrick R."/>
            <person name="Kirst M."/>
            <person name="Kohler A."/>
            <person name="Kalluri U."/>
            <person name="Larimer F."/>
            <person name="Leebens-Mack J."/>
            <person name="Leple J.C."/>
            <person name="Locascio P."/>
            <person name="Lou Y."/>
            <person name="Lucas S."/>
            <person name="Martin F."/>
            <person name="Montanini B."/>
            <person name="Napoli C."/>
            <person name="Nelson D.R."/>
            <person name="Nelson C."/>
            <person name="Nieminen K."/>
            <person name="Nilsson O."/>
            <person name="Pereda V."/>
            <person name="Peter G."/>
            <person name="Philippe R."/>
            <person name="Pilate G."/>
            <person name="Poliakov A."/>
            <person name="Razumovskaya J."/>
            <person name="Richardson P."/>
            <person name="Rinaldi C."/>
            <person name="Ritland K."/>
            <person name="Rouze P."/>
            <person name="Ryaboy D."/>
            <person name="Schmutz J."/>
            <person name="Schrader J."/>
            <person name="Segerman B."/>
            <person name="Shin H."/>
            <person name="Siddiqui A."/>
            <person name="Sterky F."/>
            <person name="Terry A."/>
            <person name="Tsai C.J."/>
            <person name="Uberbacher E."/>
            <person name="Unneberg P."/>
            <person name="Vahala J."/>
            <person name="Wall K."/>
            <person name="Wessler S."/>
            <person name="Yang G."/>
            <person name="Yin T."/>
            <person name="Douglas C."/>
            <person name="Marra M."/>
            <person name="Sandberg G."/>
            <person name="Van de Peer Y."/>
            <person name="Rokhsar D."/>
        </authorList>
    </citation>
    <scope>NUCLEOTIDE SEQUENCE [LARGE SCALE GENOMIC DNA]</scope>
    <source>
        <strain evidence="3">cv. Nisqually</strain>
    </source>
</reference>
<dbReference type="Proteomes" id="UP000006729">
    <property type="component" value="Chromosome 1"/>
</dbReference>
<evidence type="ECO:0000313" key="3">
    <source>
        <dbReference type="Proteomes" id="UP000006729"/>
    </source>
</evidence>
<feature type="transmembrane region" description="Helical" evidence="1">
    <location>
        <begin position="45"/>
        <end position="63"/>
    </location>
</feature>
<keyword evidence="1" id="KW-0812">Transmembrane</keyword>
<gene>
    <name evidence="2" type="ORF">POPTR_001G076000</name>
</gene>
<evidence type="ECO:0000256" key="1">
    <source>
        <dbReference type="SAM" id="Phobius"/>
    </source>
</evidence>
<organism evidence="2 3">
    <name type="scientific">Populus trichocarpa</name>
    <name type="common">Western balsam poplar</name>
    <name type="synonym">Populus balsamifera subsp. trichocarpa</name>
    <dbReference type="NCBI Taxonomy" id="3694"/>
    <lineage>
        <taxon>Eukaryota</taxon>
        <taxon>Viridiplantae</taxon>
        <taxon>Streptophyta</taxon>
        <taxon>Embryophyta</taxon>
        <taxon>Tracheophyta</taxon>
        <taxon>Spermatophyta</taxon>
        <taxon>Magnoliopsida</taxon>
        <taxon>eudicotyledons</taxon>
        <taxon>Gunneridae</taxon>
        <taxon>Pentapetalae</taxon>
        <taxon>rosids</taxon>
        <taxon>fabids</taxon>
        <taxon>Malpighiales</taxon>
        <taxon>Salicaceae</taxon>
        <taxon>Saliceae</taxon>
        <taxon>Populus</taxon>
    </lineage>
</organism>
<dbReference type="AlphaFoldDB" id="A0A2K2BTY9"/>
<dbReference type="EMBL" id="CM009290">
    <property type="protein sequence ID" value="PNT53244.1"/>
    <property type="molecule type" value="Genomic_DNA"/>
</dbReference>